<dbReference type="GO" id="GO:0006265">
    <property type="term" value="P:DNA topological change"/>
    <property type="evidence" value="ECO:0007669"/>
    <property type="project" value="EnsemblFungi"/>
</dbReference>
<dbReference type="SMART" id="SM00891">
    <property type="entry name" value="ERCC4"/>
    <property type="match status" value="1"/>
</dbReference>
<keyword evidence="18" id="KW-1185">Reference proteome</keyword>
<dbReference type="GO" id="GO:0000727">
    <property type="term" value="P:double-strand break repair via break-induced replication"/>
    <property type="evidence" value="ECO:0007669"/>
    <property type="project" value="UniProtKB-UniRule"/>
</dbReference>
<dbReference type="InterPro" id="IPR010996">
    <property type="entry name" value="HHH_MUS81"/>
</dbReference>
<dbReference type="RefSeq" id="XP_020064030.1">
    <property type="nucleotide sequence ID" value="XM_020209936.1"/>
</dbReference>
<organism evidence="17 18">
    <name type="scientific">Suhomyces tanzawaensis NRRL Y-17324</name>
    <dbReference type="NCBI Taxonomy" id="984487"/>
    <lineage>
        <taxon>Eukaryota</taxon>
        <taxon>Fungi</taxon>
        <taxon>Dikarya</taxon>
        <taxon>Ascomycota</taxon>
        <taxon>Saccharomycotina</taxon>
        <taxon>Pichiomycetes</taxon>
        <taxon>Debaryomycetaceae</taxon>
        <taxon>Suhomyces</taxon>
    </lineage>
</organism>
<proteinExistence type="inferred from homology"/>
<gene>
    <name evidence="17" type="ORF">CANTADRAFT_51416</name>
</gene>
<dbReference type="PANTHER" id="PTHR13451:SF0">
    <property type="entry name" value="CROSSOVER JUNCTION ENDONUCLEASE MUS81"/>
    <property type="match status" value="1"/>
</dbReference>
<dbReference type="GO" id="GO:0008821">
    <property type="term" value="F:crossover junction DNA endonuclease activity"/>
    <property type="evidence" value="ECO:0007669"/>
    <property type="project" value="UniProtKB-UniRule"/>
</dbReference>
<dbReference type="Gene3D" id="1.10.150.110">
    <property type="entry name" value="DNA polymerase beta, N-terminal domain-like"/>
    <property type="match status" value="1"/>
</dbReference>
<feature type="domain" description="ERCC4" evidence="16">
    <location>
        <begin position="273"/>
        <end position="370"/>
    </location>
</feature>
<dbReference type="GO" id="GO:0046872">
    <property type="term" value="F:metal ion binding"/>
    <property type="evidence" value="ECO:0007669"/>
    <property type="project" value="UniProtKB-UniRule"/>
</dbReference>
<keyword evidence="5 15" id="KW-0540">Nuclease</keyword>
<evidence type="ECO:0000256" key="10">
    <source>
        <dbReference type="ARBA" id="ARBA00022842"/>
    </source>
</evidence>
<sequence>MDAPDFKPLFIEWIEEAAIDATKKGTKAALLYNRALDRLRHFEGPILNPKTLRLVQYIGDKTVKTLTAKLRKHCEQNKIEIPPEFAEKEEIAPEAANPSQLTKKPRKKKRYVPRHRSGGFAILIALYIGDKRKRGLTKDEIIKRAGPFADKSFTSNPASNEFYSAWNSVKVLISNDLVGFTGRPKMYFLTEEGQDLAAQLKDTVGIHSTPLKEYDVSYDNHVQVSPDQGLMSSPSKSILPEIHQEILGVHDPVARVYNGIKYDVWPHDEYEIILLIDNREIRSQLERDFFLNRLGSLNVKCEVRSLSVGDTLWIAQHKQSKKEVVLNYICERKKLDDLAMSIRDGRFQEQKNRLKKTGMKHYYYLVEESGIDNVIEMMDAIKTALSMTMTVSEFYLRRFKDVDETILFLASLTQVIQERLNGTKLIVLRPRSVNNQVEYSEILDVFRNEFEHRSTDYECVHLFSMFQDVLGKTGMMTVKEMFVLMLMTIRGVSLERAITIQHRFPTPKLLLHYYHVEHSNKSTEEKKKLLVKEFENEVGNKKIGKVCLEHIYEVWGVK</sequence>
<dbReference type="GO" id="GO:0004857">
    <property type="term" value="F:enzyme inhibitor activity"/>
    <property type="evidence" value="ECO:0007669"/>
    <property type="project" value="EnsemblFungi"/>
</dbReference>
<evidence type="ECO:0000256" key="15">
    <source>
        <dbReference type="RuleBase" id="RU369042"/>
    </source>
</evidence>
<evidence type="ECO:0000256" key="7">
    <source>
        <dbReference type="ARBA" id="ARBA00022759"/>
    </source>
</evidence>
<dbReference type="Proteomes" id="UP000094285">
    <property type="component" value="Unassembled WGS sequence"/>
</dbReference>
<keyword evidence="7 15" id="KW-0255">Endonuclease</keyword>
<comment type="function">
    <text evidence="15">Interacts with EME1 to form a DNA structure-specific endonuclease with substrate preference for branched DNA structures with a 5'-end at the branch nick. Typical substrates include 3'-flap structures, D-loops, replication forks and nicked Holliday junctions. May be required in mitosis for the processing of stalled or collapsed replication fork intermediates. May be required in meiosis for the repair of meiosis-specific double strand breaks subsequent to single-end invasion (SEI).</text>
</comment>
<dbReference type="InterPro" id="IPR006166">
    <property type="entry name" value="ERCC4_domain"/>
</dbReference>
<dbReference type="SUPFAM" id="SSF52980">
    <property type="entry name" value="Restriction endonuclease-like"/>
    <property type="match status" value="1"/>
</dbReference>
<evidence type="ECO:0000256" key="9">
    <source>
        <dbReference type="ARBA" id="ARBA00022801"/>
    </source>
</evidence>
<dbReference type="OrthoDB" id="5963188at2759"/>
<evidence type="ECO:0000256" key="5">
    <source>
        <dbReference type="ARBA" id="ARBA00022722"/>
    </source>
</evidence>
<keyword evidence="14" id="KW-0469">Meiosis</keyword>
<dbReference type="GO" id="GO:0000712">
    <property type="term" value="P:resolution of meiotic recombination intermediates"/>
    <property type="evidence" value="ECO:0007669"/>
    <property type="project" value="EnsemblFungi"/>
</dbReference>
<dbReference type="InterPro" id="IPR033309">
    <property type="entry name" value="Mus81"/>
</dbReference>
<evidence type="ECO:0000259" key="16">
    <source>
        <dbReference type="SMART" id="SM00891"/>
    </source>
</evidence>
<dbReference type="GO" id="GO:0005634">
    <property type="term" value="C:nucleus"/>
    <property type="evidence" value="ECO:0007669"/>
    <property type="project" value="UniProtKB-SubCell"/>
</dbReference>
<reference evidence="18" key="1">
    <citation type="submission" date="2016-05" db="EMBL/GenBank/DDBJ databases">
        <title>Comparative genomics of biotechnologically important yeasts.</title>
        <authorList>
            <consortium name="DOE Joint Genome Institute"/>
            <person name="Riley R."/>
            <person name="Haridas S."/>
            <person name="Wolfe K.H."/>
            <person name="Lopes M.R."/>
            <person name="Hittinger C.T."/>
            <person name="Goker M."/>
            <person name="Salamov A."/>
            <person name="Wisecaver J."/>
            <person name="Long T.M."/>
            <person name="Aerts A.L."/>
            <person name="Barry K."/>
            <person name="Choi C."/>
            <person name="Clum A."/>
            <person name="Coughlan A.Y."/>
            <person name="Deshpande S."/>
            <person name="Douglass A.P."/>
            <person name="Hanson S.J."/>
            <person name="Klenk H.-P."/>
            <person name="Labutti K."/>
            <person name="Lapidus A."/>
            <person name="Lindquist E."/>
            <person name="Lipzen A."/>
            <person name="Meier-Kolthoff J.P."/>
            <person name="Ohm R.A."/>
            <person name="Otillar R.P."/>
            <person name="Pangilinan J."/>
            <person name="Peng Y."/>
            <person name="Rokas A."/>
            <person name="Rosa C.A."/>
            <person name="Scheuner C."/>
            <person name="Sibirny A.A."/>
            <person name="Slot J.C."/>
            <person name="Stielow J.B."/>
            <person name="Sun H."/>
            <person name="Kurtzman C.P."/>
            <person name="Blackwell M."/>
            <person name="Grigoriev I.V."/>
            <person name="Jeffries T.W."/>
        </authorList>
    </citation>
    <scope>NUCLEOTIDE SEQUENCE [LARGE SCALE GENOMIC DNA]</scope>
    <source>
        <strain evidence="18">NRRL Y-17324</strain>
    </source>
</reference>
<dbReference type="PANTHER" id="PTHR13451">
    <property type="entry name" value="CLASS II CROSSOVER JUNCTION ENDONUCLEASE MUS81"/>
    <property type="match status" value="1"/>
</dbReference>
<evidence type="ECO:0000256" key="12">
    <source>
        <dbReference type="ARBA" id="ARBA00023204"/>
    </source>
</evidence>
<dbReference type="CDD" id="cd20074">
    <property type="entry name" value="XPF_nuclease_Mus81"/>
    <property type="match status" value="1"/>
</dbReference>
<comment type="similarity">
    <text evidence="3 15">Belongs to the XPF family.</text>
</comment>
<evidence type="ECO:0000256" key="4">
    <source>
        <dbReference type="ARBA" id="ARBA00017114"/>
    </source>
</evidence>
<dbReference type="GeneID" id="30984072"/>
<dbReference type="FunFam" id="1.10.10.10:FF:000307">
    <property type="entry name" value="Crossover junction endonuclease MUS81"/>
    <property type="match status" value="1"/>
</dbReference>
<comment type="subunit">
    <text evidence="15">Interacts with EME1.</text>
</comment>
<evidence type="ECO:0000256" key="13">
    <source>
        <dbReference type="ARBA" id="ARBA00023242"/>
    </source>
</evidence>
<evidence type="ECO:0000256" key="8">
    <source>
        <dbReference type="ARBA" id="ARBA00022763"/>
    </source>
</evidence>
<dbReference type="InterPro" id="IPR027421">
    <property type="entry name" value="DNA_pol_lamdba_lyase_dom_sf"/>
</dbReference>
<dbReference type="GO" id="GO:0033314">
    <property type="term" value="P:mitotic DNA replication checkpoint signaling"/>
    <property type="evidence" value="ECO:0007669"/>
    <property type="project" value="EnsemblFungi"/>
</dbReference>
<dbReference type="EMBL" id="KV453912">
    <property type="protein sequence ID" value="ODV78908.1"/>
    <property type="molecule type" value="Genomic_DNA"/>
</dbReference>
<comment type="subcellular location">
    <subcellularLocation>
        <location evidence="2 15">Nucleus</location>
    </subcellularLocation>
</comment>
<dbReference type="Gene3D" id="1.10.10.10">
    <property type="entry name" value="Winged helix-like DNA-binding domain superfamily/Winged helix DNA-binding domain"/>
    <property type="match status" value="1"/>
</dbReference>
<keyword evidence="11 15" id="KW-0233">DNA recombination</keyword>
<keyword evidence="12 15" id="KW-0234">DNA repair</keyword>
<evidence type="ECO:0000256" key="1">
    <source>
        <dbReference type="ARBA" id="ARBA00001946"/>
    </source>
</evidence>
<evidence type="ECO:0000256" key="6">
    <source>
        <dbReference type="ARBA" id="ARBA00022723"/>
    </source>
</evidence>
<dbReference type="FunFam" id="3.40.50.10130:FF:000011">
    <property type="entry name" value="Crossover junction endonuclease MUS81"/>
    <property type="match status" value="1"/>
</dbReference>
<dbReference type="GO" id="GO:0006308">
    <property type="term" value="P:DNA catabolic process"/>
    <property type="evidence" value="ECO:0007669"/>
    <property type="project" value="UniProtKB-UniRule"/>
</dbReference>
<evidence type="ECO:0000313" key="18">
    <source>
        <dbReference type="Proteomes" id="UP000094285"/>
    </source>
</evidence>
<dbReference type="GO" id="GO:0048257">
    <property type="term" value="F:3'-flap endonuclease activity"/>
    <property type="evidence" value="ECO:0007669"/>
    <property type="project" value="TreeGrafter"/>
</dbReference>
<dbReference type="Pfam" id="PF21136">
    <property type="entry name" value="WHD_MUS81"/>
    <property type="match status" value="1"/>
</dbReference>
<dbReference type="InterPro" id="IPR047417">
    <property type="entry name" value="WHD_MUS81"/>
</dbReference>
<dbReference type="Pfam" id="PF14716">
    <property type="entry name" value="HHH_8"/>
    <property type="match status" value="1"/>
</dbReference>
<dbReference type="InterPro" id="IPR042530">
    <property type="entry name" value="EME1/EME2_C"/>
</dbReference>
<protein>
    <recommendedName>
        <fullName evidence="4 15">Crossover junction endonuclease MUS81</fullName>
        <ecNumber evidence="15">3.1.22.-</ecNumber>
    </recommendedName>
</protein>
<dbReference type="EC" id="3.1.22.-" evidence="15"/>
<dbReference type="InterPro" id="IPR036388">
    <property type="entry name" value="WH-like_DNA-bd_sf"/>
</dbReference>
<dbReference type="GO" id="GO:0031573">
    <property type="term" value="P:mitotic intra-S DNA damage checkpoint signaling"/>
    <property type="evidence" value="ECO:0007669"/>
    <property type="project" value="EnsemblFungi"/>
</dbReference>
<evidence type="ECO:0000256" key="3">
    <source>
        <dbReference type="ARBA" id="ARBA00010015"/>
    </source>
</evidence>
<dbReference type="CDD" id="cd21036">
    <property type="entry name" value="WH_MUS81"/>
    <property type="match status" value="1"/>
</dbReference>
<dbReference type="InterPro" id="IPR047416">
    <property type="entry name" value="XPF_nuclease_Mus81"/>
</dbReference>
<dbReference type="GO" id="GO:0003677">
    <property type="term" value="F:DNA binding"/>
    <property type="evidence" value="ECO:0007669"/>
    <property type="project" value="UniProtKB-UniRule"/>
</dbReference>
<keyword evidence="13 15" id="KW-0539">Nucleus</keyword>
<dbReference type="SUPFAM" id="SSF47802">
    <property type="entry name" value="DNA polymerase beta, N-terminal domain-like"/>
    <property type="match status" value="1"/>
</dbReference>
<dbReference type="Pfam" id="PF02732">
    <property type="entry name" value="ERCC4"/>
    <property type="match status" value="1"/>
</dbReference>
<dbReference type="GO" id="GO:0031297">
    <property type="term" value="P:replication fork processing"/>
    <property type="evidence" value="ECO:0007669"/>
    <property type="project" value="EnsemblFungi"/>
</dbReference>
<keyword evidence="10 15" id="KW-0460">Magnesium</keyword>
<dbReference type="GO" id="GO:0048476">
    <property type="term" value="C:Holliday junction resolvase complex"/>
    <property type="evidence" value="ECO:0007669"/>
    <property type="project" value="UniProtKB-UniRule"/>
</dbReference>
<keyword evidence="8 15" id="KW-0227">DNA damage</keyword>
<evidence type="ECO:0000313" key="17">
    <source>
        <dbReference type="EMBL" id="ODV78908.1"/>
    </source>
</evidence>
<dbReference type="STRING" id="984487.A0A1E4SHC5"/>
<dbReference type="Gene3D" id="1.10.150.670">
    <property type="entry name" value="Crossover junction endonuclease EME1, DNA-binding domain"/>
    <property type="match status" value="1"/>
</dbReference>
<comment type="cofactor">
    <cofactor evidence="1 15">
        <name>Mg(2+)</name>
        <dbReference type="ChEBI" id="CHEBI:18420"/>
    </cofactor>
</comment>
<evidence type="ECO:0000256" key="2">
    <source>
        <dbReference type="ARBA" id="ARBA00004123"/>
    </source>
</evidence>
<evidence type="ECO:0000256" key="11">
    <source>
        <dbReference type="ARBA" id="ARBA00023172"/>
    </source>
</evidence>
<name>A0A1E4SHC5_9ASCO</name>
<evidence type="ECO:0000256" key="14">
    <source>
        <dbReference type="ARBA" id="ARBA00023254"/>
    </source>
</evidence>
<keyword evidence="9 15" id="KW-0378">Hydrolase</keyword>
<dbReference type="AlphaFoldDB" id="A0A1E4SHC5"/>
<keyword evidence="6 15" id="KW-0479">Metal-binding</keyword>
<dbReference type="Gene3D" id="3.40.50.10130">
    <property type="match status" value="1"/>
</dbReference>
<accession>A0A1E4SHC5</accession>
<dbReference type="InterPro" id="IPR011335">
    <property type="entry name" value="Restrct_endonuc-II-like"/>
</dbReference>